<evidence type="ECO:0000256" key="2">
    <source>
        <dbReference type="ARBA" id="ARBA00023172"/>
    </source>
</evidence>
<dbReference type="GO" id="GO:0003677">
    <property type="term" value="F:DNA binding"/>
    <property type="evidence" value="ECO:0007669"/>
    <property type="project" value="UniProtKB-UniRule"/>
</dbReference>
<evidence type="ECO:0000256" key="1">
    <source>
        <dbReference type="ARBA" id="ARBA00023125"/>
    </source>
</evidence>
<keyword evidence="2" id="KW-0233">DNA recombination</keyword>
<feature type="domain" description="Core-binding (CB)" evidence="5">
    <location>
        <begin position="9"/>
        <end position="88"/>
    </location>
</feature>
<feature type="domain" description="Tyr recombinase" evidence="4">
    <location>
        <begin position="109"/>
        <end position="307"/>
    </location>
</feature>
<accession>A0AA46AKB7</accession>
<dbReference type="InterPro" id="IPR002104">
    <property type="entry name" value="Integrase_catalytic"/>
</dbReference>
<dbReference type="GO" id="GO:0015074">
    <property type="term" value="P:DNA integration"/>
    <property type="evidence" value="ECO:0007669"/>
    <property type="project" value="InterPro"/>
</dbReference>
<proteinExistence type="predicted"/>
<dbReference type="Gene3D" id="1.10.443.10">
    <property type="entry name" value="Intergrase catalytic core"/>
    <property type="match status" value="1"/>
</dbReference>
<dbReference type="Pfam" id="PF00589">
    <property type="entry name" value="Phage_integrase"/>
    <property type="match status" value="1"/>
</dbReference>
<evidence type="ECO:0000259" key="5">
    <source>
        <dbReference type="PROSITE" id="PS51900"/>
    </source>
</evidence>
<dbReference type="AlphaFoldDB" id="A0AA46AKB7"/>
<dbReference type="PANTHER" id="PTHR30349">
    <property type="entry name" value="PHAGE INTEGRASE-RELATED"/>
    <property type="match status" value="1"/>
</dbReference>
<dbReference type="SUPFAM" id="SSF56349">
    <property type="entry name" value="DNA breaking-rejoining enzymes"/>
    <property type="match status" value="1"/>
</dbReference>
<dbReference type="InterPro" id="IPR011010">
    <property type="entry name" value="DNA_brk_join_enz"/>
</dbReference>
<gene>
    <name evidence="6" type="ORF">SAMN06296020_11652</name>
</gene>
<dbReference type="InterPro" id="IPR050090">
    <property type="entry name" value="Tyrosine_recombinase_XerCD"/>
</dbReference>
<dbReference type="GO" id="GO:0006310">
    <property type="term" value="P:DNA recombination"/>
    <property type="evidence" value="ECO:0007669"/>
    <property type="project" value="UniProtKB-KW"/>
</dbReference>
<protein>
    <submittedName>
        <fullName evidence="6">Site-specific recombinase XerD</fullName>
    </submittedName>
</protein>
<keyword evidence="7" id="KW-1185">Reference proteome</keyword>
<dbReference type="InterPro" id="IPR044068">
    <property type="entry name" value="CB"/>
</dbReference>
<evidence type="ECO:0000313" key="6">
    <source>
        <dbReference type="EMBL" id="SMP68103.1"/>
    </source>
</evidence>
<reference evidence="6" key="1">
    <citation type="submission" date="2017-05" db="EMBL/GenBank/DDBJ databases">
        <authorList>
            <person name="Varghese N."/>
            <person name="Submissions S."/>
        </authorList>
    </citation>
    <scope>NUCLEOTIDE SEQUENCE</scope>
    <source>
        <strain evidence="6">Su22</strain>
    </source>
</reference>
<evidence type="ECO:0000313" key="7">
    <source>
        <dbReference type="Proteomes" id="UP001158066"/>
    </source>
</evidence>
<comment type="caution">
    <text evidence="6">The sequence shown here is derived from an EMBL/GenBank/DDBJ whole genome shotgun (WGS) entry which is preliminary data.</text>
</comment>
<dbReference type="RefSeq" id="WP_283410464.1">
    <property type="nucleotide sequence ID" value="NZ_FXUF01000016.1"/>
</dbReference>
<evidence type="ECO:0000256" key="3">
    <source>
        <dbReference type="PROSITE-ProRule" id="PRU01248"/>
    </source>
</evidence>
<sequence length="325" mass="37029">MNRFPVFKSQLGYLLEQYVEYRRMRGYKSQSGEDDICQFDSYAAASPITANILTKELVEAYIARRPGEKRTTQTHRISTVRCFGKYLVRCGIDAYILPNGVLPIAKYDFIPHVLSTGEVVRLINVADSLPYRANYPRRHIVMPMMFRLIYGCGLRVSEACSLQINDVDLQTGVLLVRAAKFNKDRYVPMAQILLQRCQRYFAKTILTGNIKSPFLPSPSGGFYNRSTVGYTFRQCLAIAGIPHFDDGPTVHSLRHSFAVHNLVRWGTEGKDIDTLLPYLSAYLGHENLLGTERYLRMTTEMFPALREKISTGCSWLIPEVAHHED</sequence>
<dbReference type="PANTHER" id="PTHR30349:SF81">
    <property type="entry name" value="TYROSINE RECOMBINASE XERC"/>
    <property type="match status" value="1"/>
</dbReference>
<keyword evidence="1 3" id="KW-0238">DNA-binding</keyword>
<dbReference type="PROSITE" id="PS51900">
    <property type="entry name" value="CB"/>
    <property type="match status" value="1"/>
</dbReference>
<evidence type="ECO:0000259" key="4">
    <source>
        <dbReference type="PROSITE" id="PS51898"/>
    </source>
</evidence>
<name>A0AA46AKB7_9CLOT</name>
<dbReference type="EMBL" id="FXUF01000016">
    <property type="protein sequence ID" value="SMP68103.1"/>
    <property type="molecule type" value="Genomic_DNA"/>
</dbReference>
<dbReference type="Proteomes" id="UP001158066">
    <property type="component" value="Unassembled WGS sequence"/>
</dbReference>
<dbReference type="PROSITE" id="PS51898">
    <property type="entry name" value="TYR_RECOMBINASE"/>
    <property type="match status" value="1"/>
</dbReference>
<organism evidence="6 7">
    <name type="scientific">Anoxynatronum buryatiense</name>
    <dbReference type="NCBI Taxonomy" id="489973"/>
    <lineage>
        <taxon>Bacteria</taxon>
        <taxon>Bacillati</taxon>
        <taxon>Bacillota</taxon>
        <taxon>Clostridia</taxon>
        <taxon>Eubacteriales</taxon>
        <taxon>Clostridiaceae</taxon>
        <taxon>Anoxynatronum</taxon>
    </lineage>
</organism>
<dbReference type="InterPro" id="IPR013762">
    <property type="entry name" value="Integrase-like_cat_sf"/>
</dbReference>